<evidence type="ECO:0000256" key="3">
    <source>
        <dbReference type="ARBA" id="ARBA00023125"/>
    </source>
</evidence>
<accession>A0A140L217</accession>
<dbReference type="PATRIC" id="fig|520764.3.peg.2409"/>
<gene>
    <name evidence="7" type="ORF">AN618_22390</name>
</gene>
<keyword evidence="8" id="KW-1185">Reference proteome</keyword>
<dbReference type="OrthoDB" id="34558at2"/>
<evidence type="ECO:0000313" key="8">
    <source>
        <dbReference type="Proteomes" id="UP000070427"/>
    </source>
</evidence>
<dbReference type="RefSeq" id="WP_066355122.1">
    <property type="nucleotide sequence ID" value="NZ_LOED01000044.1"/>
</dbReference>
<comment type="caution">
    <text evidence="7">The sequence shown here is derived from an EMBL/GenBank/DDBJ whole genome shotgun (WGS) entry which is preliminary data.</text>
</comment>
<dbReference type="STRING" id="520764.AN618_22390"/>
<reference evidence="7 8" key="1">
    <citation type="submission" date="2015-12" db="EMBL/GenBank/DDBJ databases">
        <title>Draft genome sequnece of Fervidicola ferrireducens strain Y170.</title>
        <authorList>
            <person name="Patel B.K."/>
        </authorList>
    </citation>
    <scope>NUCLEOTIDE SEQUENCE [LARGE SCALE GENOMIC DNA]</scope>
    <source>
        <strain evidence="7 8">Y170</strain>
    </source>
</reference>
<evidence type="ECO:0000259" key="5">
    <source>
        <dbReference type="Pfam" id="PF01385"/>
    </source>
</evidence>
<keyword evidence="3" id="KW-0238">DNA-binding</keyword>
<dbReference type="NCBIfam" id="TIGR01766">
    <property type="entry name" value="IS200/IS605 family accessory protein TnpB-like domain"/>
    <property type="match status" value="1"/>
</dbReference>
<comment type="similarity">
    <text evidence="1">In the C-terminal section; belongs to the transposase 35 family.</text>
</comment>
<sequence>MPLITLKAQIHADPQTEAILKDAMFCATKVYNGLLWHLRKEYEETGKVNISQKNLNRILKELPRAKGYYSMSVQLTRDEVREAYKSFFALKKKGLAQYKAPGFRRKSYLSPLKYVQSGFKVEGDKVTLSLGTRREDGVRQVSFCISHRPDVEYERVRELSIAYDKVSGRIEARLVVEVKARENNGTGKAAVDLGETILMACTFDDGTVMLYSGRLIKAVRRYWQKVRAKLKQNSRRWKQIAHREKKQVEHLLHMATSHFIAECVQRGVKEIAIGDLNGIRGSIDYGDRLNQRLHAWPYRKLINMLKYKGTLVGILVRDDIDEKSTSITCHACGKVMPSNRRHRGLYVCSCGWKAQADVNSALNIYERVYQVSPVKGSSGRVARPAVVSFLLEWHGVVEPKRKHKFLRASA</sequence>
<dbReference type="GO" id="GO:0032196">
    <property type="term" value="P:transposition"/>
    <property type="evidence" value="ECO:0007669"/>
    <property type="project" value="UniProtKB-KW"/>
</dbReference>
<dbReference type="InParanoid" id="A0A140L217"/>
<evidence type="ECO:0000256" key="2">
    <source>
        <dbReference type="ARBA" id="ARBA00022578"/>
    </source>
</evidence>
<dbReference type="InterPro" id="IPR010095">
    <property type="entry name" value="Cas12f1-like_TNB"/>
</dbReference>
<evidence type="ECO:0000256" key="1">
    <source>
        <dbReference type="ARBA" id="ARBA00008761"/>
    </source>
</evidence>
<dbReference type="GO" id="GO:0003677">
    <property type="term" value="F:DNA binding"/>
    <property type="evidence" value="ECO:0007669"/>
    <property type="project" value="UniProtKB-KW"/>
</dbReference>
<evidence type="ECO:0000313" key="7">
    <source>
        <dbReference type="EMBL" id="KXG74592.1"/>
    </source>
</evidence>
<dbReference type="Proteomes" id="UP000070427">
    <property type="component" value="Unassembled WGS sequence"/>
</dbReference>
<evidence type="ECO:0000259" key="6">
    <source>
        <dbReference type="Pfam" id="PF07282"/>
    </source>
</evidence>
<keyword evidence="4" id="KW-0233">DNA recombination</keyword>
<dbReference type="Pfam" id="PF07282">
    <property type="entry name" value="Cas12f1-like_TNB"/>
    <property type="match status" value="1"/>
</dbReference>
<dbReference type="InterPro" id="IPR001959">
    <property type="entry name" value="Transposase"/>
</dbReference>
<dbReference type="EMBL" id="LOED01000044">
    <property type="protein sequence ID" value="KXG74592.1"/>
    <property type="molecule type" value="Genomic_DNA"/>
</dbReference>
<proteinExistence type="inferred from homology"/>
<dbReference type="GO" id="GO:0006310">
    <property type="term" value="P:DNA recombination"/>
    <property type="evidence" value="ECO:0007669"/>
    <property type="project" value="UniProtKB-KW"/>
</dbReference>
<evidence type="ECO:0000256" key="4">
    <source>
        <dbReference type="ARBA" id="ARBA00023172"/>
    </source>
</evidence>
<name>A0A140L217_9FIRM</name>
<evidence type="ECO:0008006" key="9">
    <source>
        <dbReference type="Google" id="ProtNLM"/>
    </source>
</evidence>
<organism evidence="7 8">
    <name type="scientific">Fervidicola ferrireducens</name>
    <dbReference type="NCBI Taxonomy" id="520764"/>
    <lineage>
        <taxon>Bacteria</taxon>
        <taxon>Bacillati</taxon>
        <taxon>Bacillota</taxon>
        <taxon>Clostridia</taxon>
        <taxon>Thermosediminibacterales</taxon>
        <taxon>Thermosediminibacteraceae</taxon>
        <taxon>Fervidicola</taxon>
    </lineage>
</organism>
<dbReference type="AlphaFoldDB" id="A0A140L217"/>
<feature type="domain" description="Cas12f1-like TNB" evidence="6">
    <location>
        <begin position="298"/>
        <end position="364"/>
    </location>
</feature>
<dbReference type="NCBIfam" id="NF040570">
    <property type="entry name" value="guided_TnpB"/>
    <property type="match status" value="1"/>
</dbReference>
<feature type="domain" description="Probable transposase IS891/IS1136/IS1341" evidence="5">
    <location>
        <begin position="176"/>
        <end position="279"/>
    </location>
</feature>
<protein>
    <recommendedName>
        <fullName evidence="9">Transposase</fullName>
    </recommendedName>
</protein>
<keyword evidence="2" id="KW-0815">Transposition</keyword>
<dbReference type="Pfam" id="PF01385">
    <property type="entry name" value="OrfB_IS605"/>
    <property type="match status" value="1"/>
</dbReference>